<keyword evidence="7" id="KW-0053">Apoptosis</keyword>
<evidence type="ECO:0000256" key="6">
    <source>
        <dbReference type="ARBA" id="ARBA00022490"/>
    </source>
</evidence>
<dbReference type="SUPFAM" id="SSF54637">
    <property type="entry name" value="Thioesterase/thiol ester dehydrase-isomerase"/>
    <property type="match status" value="1"/>
</dbReference>
<evidence type="ECO:0000256" key="10">
    <source>
        <dbReference type="ARBA" id="ARBA00022832"/>
    </source>
</evidence>
<dbReference type="InterPro" id="IPR029069">
    <property type="entry name" value="HotDog_dom_sf"/>
</dbReference>
<evidence type="ECO:0000256" key="26">
    <source>
        <dbReference type="ARBA" id="ARBA00048180"/>
    </source>
</evidence>
<evidence type="ECO:0000256" key="11">
    <source>
        <dbReference type="ARBA" id="ARBA00022946"/>
    </source>
</evidence>
<keyword evidence="9" id="KW-0378">Hydrolase</keyword>
<keyword evidence="5" id="KW-1003">Cell membrane</keyword>
<evidence type="ECO:0000256" key="14">
    <source>
        <dbReference type="ARBA" id="ARBA00023136"/>
    </source>
</evidence>
<evidence type="ECO:0000256" key="1">
    <source>
        <dbReference type="ARBA" id="ARBA00004496"/>
    </source>
</evidence>
<keyword evidence="14" id="KW-0472">Membrane</keyword>
<evidence type="ECO:0000256" key="23">
    <source>
        <dbReference type="ARBA" id="ARBA00047734"/>
    </source>
</evidence>
<keyword evidence="13" id="KW-0496">Mitochondrion</keyword>
<dbReference type="GO" id="GO:0005758">
    <property type="term" value="C:mitochondrial intermembrane space"/>
    <property type="evidence" value="ECO:0007669"/>
    <property type="project" value="UniProtKB-SubCell"/>
</dbReference>
<comment type="similarity">
    <text evidence="18">Belongs to the THEM4/THEM5 thioesterase family.</text>
</comment>
<comment type="catalytic activity">
    <reaction evidence="17">
        <text>(9Z)-octadecenoyl-CoA + H2O = (9Z)-octadecenoate + CoA + H(+)</text>
        <dbReference type="Rhea" id="RHEA:40139"/>
        <dbReference type="ChEBI" id="CHEBI:15377"/>
        <dbReference type="ChEBI" id="CHEBI:15378"/>
        <dbReference type="ChEBI" id="CHEBI:30823"/>
        <dbReference type="ChEBI" id="CHEBI:57287"/>
        <dbReference type="ChEBI" id="CHEBI:57387"/>
    </reaction>
    <physiologicalReaction direction="left-to-right" evidence="17">
        <dbReference type="Rhea" id="RHEA:40140"/>
    </physiologicalReaction>
</comment>
<comment type="catalytic activity">
    <reaction evidence="26">
        <text>tetradecanoyl-CoA + H2O = tetradecanoate + CoA + H(+)</text>
        <dbReference type="Rhea" id="RHEA:40119"/>
        <dbReference type="ChEBI" id="CHEBI:15377"/>
        <dbReference type="ChEBI" id="CHEBI:15378"/>
        <dbReference type="ChEBI" id="CHEBI:30807"/>
        <dbReference type="ChEBI" id="CHEBI:57287"/>
        <dbReference type="ChEBI" id="CHEBI:57385"/>
    </reaction>
    <physiologicalReaction direction="left-to-right" evidence="26">
        <dbReference type="Rhea" id="RHEA:40120"/>
    </physiologicalReaction>
</comment>
<evidence type="ECO:0000256" key="8">
    <source>
        <dbReference type="ARBA" id="ARBA00022792"/>
    </source>
</evidence>
<keyword evidence="6" id="KW-0963">Cytoplasm</keyword>
<evidence type="ECO:0000256" key="19">
    <source>
        <dbReference type="ARBA" id="ARBA00038848"/>
    </source>
</evidence>
<evidence type="ECO:0000256" key="5">
    <source>
        <dbReference type="ARBA" id="ARBA00022475"/>
    </source>
</evidence>
<dbReference type="GO" id="GO:0016787">
    <property type="term" value="F:hydrolase activity"/>
    <property type="evidence" value="ECO:0007669"/>
    <property type="project" value="UniProtKB-KW"/>
</dbReference>
<keyword evidence="29" id="KW-1185">Reference proteome</keyword>
<keyword evidence="8" id="KW-0999">Mitochondrion inner membrane</keyword>
<keyword evidence="12" id="KW-0443">Lipid metabolism</keyword>
<name>A0A8C5FS84_GADMO</name>
<evidence type="ECO:0000256" key="15">
    <source>
        <dbReference type="ARBA" id="ARBA00023273"/>
    </source>
</evidence>
<dbReference type="Proteomes" id="UP000694546">
    <property type="component" value="Chromosome 11"/>
</dbReference>
<dbReference type="InterPro" id="IPR006683">
    <property type="entry name" value="Thioestr_dom"/>
</dbReference>
<evidence type="ECO:0000256" key="2">
    <source>
        <dbReference type="ARBA" id="ARBA00004569"/>
    </source>
</evidence>
<dbReference type="OrthoDB" id="506431at2759"/>
<comment type="catalytic activity">
    <reaction evidence="22">
        <text>octanoyl-CoA + H2O = octanoate + CoA + H(+)</text>
        <dbReference type="Rhea" id="RHEA:30143"/>
        <dbReference type="ChEBI" id="CHEBI:15377"/>
        <dbReference type="ChEBI" id="CHEBI:15378"/>
        <dbReference type="ChEBI" id="CHEBI:25646"/>
        <dbReference type="ChEBI" id="CHEBI:57287"/>
        <dbReference type="ChEBI" id="CHEBI:57386"/>
    </reaction>
    <physiologicalReaction direction="left-to-right" evidence="22">
        <dbReference type="Rhea" id="RHEA:30144"/>
    </physiologicalReaction>
</comment>
<dbReference type="GO" id="GO:0006915">
    <property type="term" value="P:apoptotic process"/>
    <property type="evidence" value="ECO:0007669"/>
    <property type="project" value="UniProtKB-KW"/>
</dbReference>
<proteinExistence type="inferred from homology"/>
<reference evidence="28" key="1">
    <citation type="submission" date="2025-08" db="UniProtKB">
        <authorList>
            <consortium name="Ensembl"/>
        </authorList>
    </citation>
    <scope>IDENTIFICATION</scope>
</reference>
<feature type="domain" description="Thioesterase" evidence="27">
    <location>
        <begin position="145"/>
        <end position="217"/>
    </location>
</feature>
<dbReference type="CDD" id="cd03443">
    <property type="entry name" value="PaaI_thioesterase"/>
    <property type="match status" value="1"/>
</dbReference>
<comment type="catalytic activity">
    <reaction evidence="16">
        <text>(5Z,8Z,11Z,14Z)-eicosatetraenoyl-CoA + H2O = (5Z,8Z,11Z,14Z)-eicosatetraenoate + CoA + H(+)</text>
        <dbReference type="Rhea" id="RHEA:40151"/>
        <dbReference type="ChEBI" id="CHEBI:15377"/>
        <dbReference type="ChEBI" id="CHEBI:15378"/>
        <dbReference type="ChEBI" id="CHEBI:32395"/>
        <dbReference type="ChEBI" id="CHEBI:57287"/>
        <dbReference type="ChEBI" id="CHEBI:57368"/>
    </reaction>
    <physiologicalReaction direction="left-to-right" evidence="16">
        <dbReference type="Rhea" id="RHEA:40152"/>
    </physiologicalReaction>
</comment>
<gene>
    <name evidence="28" type="primary">them4</name>
</gene>
<evidence type="ECO:0000256" key="16">
    <source>
        <dbReference type="ARBA" id="ARBA00035852"/>
    </source>
</evidence>
<dbReference type="EC" id="3.1.2.2" evidence="19"/>
<keyword evidence="11" id="KW-0809">Transit peptide</keyword>
<evidence type="ECO:0000256" key="22">
    <source>
        <dbReference type="ARBA" id="ARBA00047588"/>
    </source>
</evidence>
<dbReference type="GO" id="GO:0032587">
    <property type="term" value="C:ruffle membrane"/>
    <property type="evidence" value="ECO:0007669"/>
    <property type="project" value="UniProtKB-SubCell"/>
</dbReference>
<keyword evidence="10" id="KW-0276">Fatty acid metabolism</keyword>
<evidence type="ECO:0000256" key="12">
    <source>
        <dbReference type="ARBA" id="ARBA00023098"/>
    </source>
</evidence>
<evidence type="ECO:0000256" key="24">
    <source>
        <dbReference type="ARBA" id="ARBA00047969"/>
    </source>
</evidence>
<evidence type="ECO:0000256" key="9">
    <source>
        <dbReference type="ARBA" id="ARBA00022801"/>
    </source>
</evidence>
<evidence type="ECO:0000259" key="27">
    <source>
        <dbReference type="Pfam" id="PF03061"/>
    </source>
</evidence>
<evidence type="ECO:0000313" key="28">
    <source>
        <dbReference type="Ensembl" id="ENSGMOP00000057392.1"/>
    </source>
</evidence>
<reference evidence="28" key="2">
    <citation type="submission" date="2025-09" db="UniProtKB">
        <authorList>
            <consortium name="Ensembl"/>
        </authorList>
    </citation>
    <scope>IDENTIFICATION</scope>
</reference>
<evidence type="ECO:0000256" key="25">
    <source>
        <dbReference type="ARBA" id="ARBA00048074"/>
    </source>
</evidence>
<dbReference type="Gene3D" id="3.10.129.10">
    <property type="entry name" value="Hotdog Thioesterase"/>
    <property type="match status" value="1"/>
</dbReference>
<comment type="subcellular location">
    <subcellularLocation>
        <location evidence="3">Cell projection</location>
        <location evidence="3">Ruffle membrane</location>
    </subcellularLocation>
    <subcellularLocation>
        <location evidence="1">Cytoplasm</location>
    </subcellularLocation>
    <subcellularLocation>
        <location evidence="4">Mitochondrion inner membrane</location>
        <topology evidence="4">Peripheral membrane protein</topology>
    </subcellularLocation>
    <subcellularLocation>
        <location evidence="2">Mitochondrion intermembrane space</location>
    </subcellularLocation>
</comment>
<dbReference type="Pfam" id="PF03061">
    <property type="entry name" value="4HBT"/>
    <property type="match status" value="1"/>
</dbReference>
<keyword evidence="15" id="KW-0966">Cell projection</keyword>
<sequence>MASILCRISKTLVNHRLPPFTKGLIRPMVTVSWPFQSQPRDLSLPNPSWSKEMLQHYELYNSQCVGEDGKEGSGPWRRLPSYNRLLKFATGGVLLSKIIQSEARLFTRNIKIPGAGFEYVMFIKKSQEKCVCIFQAGHLLEGPPGHVHGGATAAMIDSVNGTHATYVCGPVMTANLNINYRNPIPLGSTVVLESTLDQREGRKAFFSCIVTSIDGSKVHVESKALFLSISMSRILGG</sequence>
<dbReference type="GO" id="GO:0005743">
    <property type="term" value="C:mitochondrial inner membrane"/>
    <property type="evidence" value="ECO:0007669"/>
    <property type="project" value="UniProtKB-SubCell"/>
</dbReference>
<dbReference type="PANTHER" id="PTHR12418">
    <property type="entry name" value="ACYL-COENZYME A THIOESTERASE THEM4"/>
    <property type="match status" value="1"/>
</dbReference>
<evidence type="ECO:0000256" key="20">
    <source>
        <dbReference type="ARBA" id="ARBA00040123"/>
    </source>
</evidence>
<evidence type="ECO:0000256" key="4">
    <source>
        <dbReference type="ARBA" id="ARBA00004637"/>
    </source>
</evidence>
<evidence type="ECO:0000256" key="3">
    <source>
        <dbReference type="ARBA" id="ARBA00004632"/>
    </source>
</evidence>
<comment type="catalytic activity">
    <reaction evidence="23">
        <text>hexadecanoyl-CoA + H2O = hexadecanoate + CoA + H(+)</text>
        <dbReference type="Rhea" id="RHEA:16645"/>
        <dbReference type="ChEBI" id="CHEBI:7896"/>
        <dbReference type="ChEBI" id="CHEBI:15377"/>
        <dbReference type="ChEBI" id="CHEBI:15378"/>
        <dbReference type="ChEBI" id="CHEBI:57287"/>
        <dbReference type="ChEBI" id="CHEBI:57379"/>
        <dbReference type="EC" id="3.1.2.2"/>
    </reaction>
    <physiologicalReaction direction="left-to-right" evidence="23">
        <dbReference type="Rhea" id="RHEA:16646"/>
    </physiologicalReaction>
</comment>
<comment type="catalytic activity">
    <reaction evidence="25">
        <text>dodecanoyl-CoA + H2O = dodecanoate + CoA + H(+)</text>
        <dbReference type="Rhea" id="RHEA:30135"/>
        <dbReference type="ChEBI" id="CHEBI:15377"/>
        <dbReference type="ChEBI" id="CHEBI:15378"/>
        <dbReference type="ChEBI" id="CHEBI:18262"/>
        <dbReference type="ChEBI" id="CHEBI:57287"/>
        <dbReference type="ChEBI" id="CHEBI:57375"/>
    </reaction>
    <physiologicalReaction direction="left-to-right" evidence="25">
        <dbReference type="Rhea" id="RHEA:30136"/>
    </physiologicalReaction>
</comment>
<dbReference type="GeneTree" id="ENSGT00940000160047"/>
<accession>A0A8C5FS84</accession>
<protein>
    <recommendedName>
        <fullName evidence="20">Acyl-coenzyme A thioesterase THEM4</fullName>
        <ecNumber evidence="19">3.1.2.2</ecNumber>
    </recommendedName>
    <alternativeName>
        <fullName evidence="21">Thioesterase superfamily member 4</fullName>
    </alternativeName>
</protein>
<evidence type="ECO:0000256" key="17">
    <source>
        <dbReference type="ARBA" id="ARBA00037002"/>
    </source>
</evidence>
<evidence type="ECO:0000313" key="29">
    <source>
        <dbReference type="Proteomes" id="UP000694546"/>
    </source>
</evidence>
<organism evidence="28 29">
    <name type="scientific">Gadus morhua</name>
    <name type="common">Atlantic cod</name>
    <dbReference type="NCBI Taxonomy" id="8049"/>
    <lineage>
        <taxon>Eukaryota</taxon>
        <taxon>Metazoa</taxon>
        <taxon>Chordata</taxon>
        <taxon>Craniata</taxon>
        <taxon>Vertebrata</taxon>
        <taxon>Euteleostomi</taxon>
        <taxon>Actinopterygii</taxon>
        <taxon>Neopterygii</taxon>
        <taxon>Teleostei</taxon>
        <taxon>Neoteleostei</taxon>
        <taxon>Acanthomorphata</taxon>
        <taxon>Zeiogadaria</taxon>
        <taxon>Gadariae</taxon>
        <taxon>Gadiformes</taxon>
        <taxon>Gadoidei</taxon>
        <taxon>Gadidae</taxon>
        <taxon>Gadus</taxon>
    </lineage>
</organism>
<evidence type="ECO:0000256" key="18">
    <source>
        <dbReference type="ARBA" id="ARBA00038456"/>
    </source>
</evidence>
<evidence type="ECO:0000256" key="13">
    <source>
        <dbReference type="ARBA" id="ARBA00023128"/>
    </source>
</evidence>
<dbReference type="AlphaFoldDB" id="A0A8C5FS84"/>
<dbReference type="PANTHER" id="PTHR12418:SF19">
    <property type="entry name" value="ACYL-COENZYME A THIOESTERASE THEM4"/>
    <property type="match status" value="1"/>
</dbReference>
<evidence type="ECO:0000256" key="7">
    <source>
        <dbReference type="ARBA" id="ARBA00022703"/>
    </source>
</evidence>
<dbReference type="OMA" id="MFYNDVE"/>
<dbReference type="Ensembl" id="ENSGMOT00000061722.1">
    <property type="protein sequence ID" value="ENSGMOP00000057392.1"/>
    <property type="gene ID" value="ENSGMOG00000022817.1"/>
</dbReference>
<dbReference type="InterPro" id="IPR052365">
    <property type="entry name" value="THEM4/THEM5_acyl-CoA_thioest"/>
</dbReference>
<comment type="catalytic activity">
    <reaction evidence="24">
        <text>decanoyl-CoA + H2O = decanoate + CoA + H(+)</text>
        <dbReference type="Rhea" id="RHEA:40059"/>
        <dbReference type="ChEBI" id="CHEBI:15377"/>
        <dbReference type="ChEBI" id="CHEBI:15378"/>
        <dbReference type="ChEBI" id="CHEBI:27689"/>
        <dbReference type="ChEBI" id="CHEBI:57287"/>
        <dbReference type="ChEBI" id="CHEBI:61430"/>
    </reaction>
    <physiologicalReaction direction="left-to-right" evidence="24">
        <dbReference type="Rhea" id="RHEA:40060"/>
    </physiologicalReaction>
</comment>
<evidence type="ECO:0000256" key="21">
    <source>
        <dbReference type="ARBA" id="ARBA00043210"/>
    </source>
</evidence>
<dbReference type="GO" id="GO:0006631">
    <property type="term" value="P:fatty acid metabolic process"/>
    <property type="evidence" value="ECO:0007669"/>
    <property type="project" value="UniProtKB-KW"/>
</dbReference>